<evidence type="ECO:0000313" key="2">
    <source>
        <dbReference type="Proteomes" id="UP001232113"/>
    </source>
</evidence>
<dbReference type="RefSeq" id="WP_020807554.1">
    <property type="nucleotide sequence ID" value="NZ_BEXI01000001.1"/>
</dbReference>
<protein>
    <recommendedName>
        <fullName evidence="3">Phage protein</fullName>
    </recommendedName>
</protein>
<dbReference type="EMBL" id="JASOLY010000002">
    <property type="protein sequence ID" value="MDK6867814.1"/>
    <property type="molecule type" value="Genomic_DNA"/>
</dbReference>
<name>A0AAW6XL54_9LACO</name>
<organism evidence="1 2">
    <name type="scientific">Lactobacillus paragasseri</name>
    <dbReference type="NCBI Taxonomy" id="2107999"/>
    <lineage>
        <taxon>Bacteria</taxon>
        <taxon>Bacillati</taxon>
        <taxon>Bacillota</taxon>
        <taxon>Bacilli</taxon>
        <taxon>Lactobacillales</taxon>
        <taxon>Lactobacillaceae</taxon>
        <taxon>Lactobacillus</taxon>
    </lineage>
</organism>
<sequence>MKRFKIPETGDNVILKSKKTTDYKEVKIVEVEAEFYAIELATGKSLKDKSETFIGESIPDLLGCLQDRYEIYLDDEFVEVSGFDYVPK</sequence>
<comment type="caution">
    <text evidence="1">The sequence shown here is derived from an EMBL/GenBank/DDBJ whole genome shotgun (WGS) entry which is preliminary data.</text>
</comment>
<evidence type="ECO:0000313" key="1">
    <source>
        <dbReference type="EMBL" id="MDK6867814.1"/>
    </source>
</evidence>
<dbReference type="Proteomes" id="UP001232113">
    <property type="component" value="Unassembled WGS sequence"/>
</dbReference>
<evidence type="ECO:0008006" key="3">
    <source>
        <dbReference type="Google" id="ProtNLM"/>
    </source>
</evidence>
<gene>
    <name evidence="1" type="ORF">QP354_01810</name>
</gene>
<accession>A0AAW6XL54</accession>
<reference evidence="1" key="1">
    <citation type="submission" date="2023-05" db="EMBL/GenBank/DDBJ databases">
        <title>Cataloging the Phylogenetic Diversity of Human Bladder Bacteria.</title>
        <authorList>
            <person name="Du J."/>
        </authorList>
    </citation>
    <scope>NUCLEOTIDE SEQUENCE</scope>
    <source>
        <strain evidence="1">UMB6975B</strain>
    </source>
</reference>
<dbReference type="AlphaFoldDB" id="A0AAW6XL54"/>
<proteinExistence type="predicted"/>